<name>A0AAV3RUG3_LITER</name>
<dbReference type="PANTHER" id="PTHR11439">
    <property type="entry name" value="GAG-POL-RELATED RETROTRANSPOSON"/>
    <property type="match status" value="1"/>
</dbReference>
<evidence type="ECO:0008006" key="3">
    <source>
        <dbReference type="Google" id="ProtNLM"/>
    </source>
</evidence>
<dbReference type="Proteomes" id="UP001454036">
    <property type="component" value="Unassembled WGS sequence"/>
</dbReference>
<dbReference type="EMBL" id="BAABME010011668">
    <property type="protein sequence ID" value="GAA0184115.1"/>
    <property type="molecule type" value="Genomic_DNA"/>
</dbReference>
<keyword evidence="2" id="KW-1185">Reference proteome</keyword>
<accession>A0AAV3RUG3</accession>
<protein>
    <recommendedName>
        <fullName evidence="3">Mitochondrial protein</fullName>
    </recommendedName>
</protein>
<comment type="caution">
    <text evidence="1">The sequence shown here is derived from an EMBL/GenBank/DDBJ whole genome shotgun (WGS) entry which is preliminary data.</text>
</comment>
<reference evidence="1 2" key="1">
    <citation type="submission" date="2024-01" db="EMBL/GenBank/DDBJ databases">
        <title>The complete chloroplast genome sequence of Lithospermum erythrorhizon: insights into the phylogenetic relationship among Boraginaceae species and the maternal lineages of purple gromwells.</title>
        <authorList>
            <person name="Okada T."/>
            <person name="Watanabe K."/>
        </authorList>
    </citation>
    <scope>NUCLEOTIDE SEQUENCE [LARGE SCALE GENOMIC DNA]</scope>
</reference>
<organism evidence="1 2">
    <name type="scientific">Lithospermum erythrorhizon</name>
    <name type="common">Purple gromwell</name>
    <name type="synonym">Lithospermum officinale var. erythrorhizon</name>
    <dbReference type="NCBI Taxonomy" id="34254"/>
    <lineage>
        <taxon>Eukaryota</taxon>
        <taxon>Viridiplantae</taxon>
        <taxon>Streptophyta</taxon>
        <taxon>Embryophyta</taxon>
        <taxon>Tracheophyta</taxon>
        <taxon>Spermatophyta</taxon>
        <taxon>Magnoliopsida</taxon>
        <taxon>eudicotyledons</taxon>
        <taxon>Gunneridae</taxon>
        <taxon>Pentapetalae</taxon>
        <taxon>asterids</taxon>
        <taxon>lamiids</taxon>
        <taxon>Boraginales</taxon>
        <taxon>Boraginaceae</taxon>
        <taxon>Boraginoideae</taxon>
        <taxon>Lithospermeae</taxon>
        <taxon>Lithospermum</taxon>
    </lineage>
</organism>
<evidence type="ECO:0000313" key="2">
    <source>
        <dbReference type="Proteomes" id="UP001454036"/>
    </source>
</evidence>
<dbReference type="AlphaFoldDB" id="A0AAV3RUG3"/>
<dbReference type="PANTHER" id="PTHR11439:SF524">
    <property type="entry name" value="RNA-DIRECTED DNA POLYMERASE, PROTEIN KINASE RLK-PELLE-DLSV FAMILY"/>
    <property type="match status" value="1"/>
</dbReference>
<proteinExistence type="predicted"/>
<gene>
    <name evidence="1" type="ORF">LIER_31412</name>
</gene>
<sequence length="99" mass="11186">MHSPMIDHMLVLKRVIHYIQGTLDYGLHLYKSCSSSLVSYTNADWAGCPDTRKSTSGFCIFLCDNLISWSSKRQATLSRSNDEAEYHGVANVVSEARWL</sequence>
<dbReference type="CDD" id="cd09272">
    <property type="entry name" value="RNase_HI_RT_Ty1"/>
    <property type="match status" value="1"/>
</dbReference>
<evidence type="ECO:0000313" key="1">
    <source>
        <dbReference type="EMBL" id="GAA0184115.1"/>
    </source>
</evidence>